<dbReference type="OrthoDB" id="2153661at2759"/>
<reference evidence="1 2" key="1">
    <citation type="submission" date="2018-11" db="EMBL/GenBank/DDBJ databases">
        <authorList>
            <consortium name="Pathogen Informatics"/>
        </authorList>
    </citation>
    <scope>NUCLEOTIDE SEQUENCE [LARGE SCALE GENOMIC DNA]</scope>
</reference>
<organism evidence="1 2">
    <name type="scientific">Dibothriocephalus latus</name>
    <name type="common">Fish tapeworm</name>
    <name type="synonym">Diphyllobothrium latum</name>
    <dbReference type="NCBI Taxonomy" id="60516"/>
    <lineage>
        <taxon>Eukaryota</taxon>
        <taxon>Metazoa</taxon>
        <taxon>Spiralia</taxon>
        <taxon>Lophotrochozoa</taxon>
        <taxon>Platyhelminthes</taxon>
        <taxon>Cestoda</taxon>
        <taxon>Eucestoda</taxon>
        <taxon>Diphyllobothriidea</taxon>
        <taxon>Diphyllobothriidae</taxon>
        <taxon>Dibothriocephalus</taxon>
    </lineage>
</organism>
<protein>
    <submittedName>
        <fullName evidence="1">Uncharacterized protein</fullName>
    </submittedName>
</protein>
<gene>
    <name evidence="1" type="ORF">DILT_LOCUS11139</name>
</gene>
<accession>A0A3P7LZ17</accession>
<dbReference type="EMBL" id="UYRU01062077">
    <property type="protein sequence ID" value="VDN15308.1"/>
    <property type="molecule type" value="Genomic_DNA"/>
</dbReference>
<name>A0A3P7LZ17_DIBLA</name>
<keyword evidence="2" id="KW-1185">Reference proteome</keyword>
<sequence length="161" mass="17927">MNAFPQYYNLICDRKLCTCEITPIAGGLDTVDSVNIGFTTKSPSGRIAADSIRKRRQANLEPLARKRLLKVPLERIHQPEEDLEAPARQMMAAKHYGIFEDLFGAPHYFLPVAPLHVFYSLEDQDPDSVQPVFYGNHISASHAKVIIEVFTSATVLTATGI</sequence>
<proteinExistence type="predicted"/>
<dbReference type="AlphaFoldDB" id="A0A3P7LZ17"/>
<evidence type="ECO:0000313" key="2">
    <source>
        <dbReference type="Proteomes" id="UP000281553"/>
    </source>
</evidence>
<dbReference type="Proteomes" id="UP000281553">
    <property type="component" value="Unassembled WGS sequence"/>
</dbReference>
<evidence type="ECO:0000313" key="1">
    <source>
        <dbReference type="EMBL" id="VDN15308.1"/>
    </source>
</evidence>